<comment type="function">
    <text evidence="12">Mitochondrial membrane ATP synthase (F(1)F(0) ATP synthase or Complex V) produces ATP from ADP in the presence of a proton gradient across the membrane which is generated by electron transport complexes of the respiratory chain. F-type ATPases consist of two structural domains, F(1) - containing the extramembraneous catalytic core, and F(0) - containing the membrane proton channel, linked together by a central stalk and a peripheral stalk. During catalysis, ATP synthesis in the catalytic domain of F(1) is coupled via a rotary mechanism of the central stalk subunits to proton translocation. Part of the complex F(1) domain and of the central stalk which is part of the complex rotary element. Rotation of the central stalk against the surrounding alpha(3)beta(3) subunits leads to hydrolysis of ATP in three separate catalytic sites on the beta subunits.</text>
</comment>
<comment type="similarity">
    <text evidence="2">Belongs to the eukaryotic ATPase epsilon family.</text>
</comment>
<dbReference type="Proteomes" id="UP001222027">
    <property type="component" value="Unassembled WGS sequence"/>
</dbReference>
<keyword evidence="6" id="KW-0999">Mitochondrion inner membrane</keyword>
<gene>
    <name evidence="14" type="ORF">OPV22_008656</name>
</gene>
<dbReference type="Pfam" id="PF04627">
    <property type="entry name" value="ATP-synt_Eps"/>
    <property type="match status" value="1"/>
</dbReference>
<keyword evidence="4" id="KW-0813">Transport</keyword>
<dbReference type="FunFam" id="1.10.1620.20:FF:000002">
    <property type="entry name" value="ATP synthase subunit epsilon, mitochondrial"/>
    <property type="match status" value="1"/>
</dbReference>
<evidence type="ECO:0000256" key="10">
    <source>
        <dbReference type="ARBA" id="ARBA00023196"/>
    </source>
</evidence>
<accession>A0AAV8RF95</accession>
<dbReference type="GO" id="GO:0045259">
    <property type="term" value="C:proton-transporting ATP synthase complex"/>
    <property type="evidence" value="ECO:0007669"/>
    <property type="project" value="UniProtKB-KW"/>
</dbReference>
<dbReference type="EMBL" id="JAQQAF010000003">
    <property type="protein sequence ID" value="KAJ8498104.1"/>
    <property type="molecule type" value="Genomic_DNA"/>
</dbReference>
<evidence type="ECO:0000313" key="15">
    <source>
        <dbReference type="Proteomes" id="UP001222027"/>
    </source>
</evidence>
<dbReference type="PANTHER" id="PTHR12448">
    <property type="entry name" value="ATP SYNTHASE EPSILON CHAIN, MITOCHONDRIAL"/>
    <property type="match status" value="1"/>
</dbReference>
<evidence type="ECO:0000313" key="14">
    <source>
        <dbReference type="EMBL" id="KAJ8498104.1"/>
    </source>
</evidence>
<evidence type="ECO:0000256" key="9">
    <source>
        <dbReference type="ARBA" id="ARBA00023136"/>
    </source>
</evidence>
<reference evidence="14 15" key="1">
    <citation type="submission" date="2022-12" db="EMBL/GenBank/DDBJ databases">
        <title>Chromosome-scale assembly of the Ensete ventricosum genome.</title>
        <authorList>
            <person name="Dussert Y."/>
            <person name="Stocks J."/>
            <person name="Wendawek A."/>
            <person name="Woldeyes F."/>
            <person name="Nichols R.A."/>
            <person name="Borrell J.S."/>
        </authorList>
    </citation>
    <scope>NUCLEOTIDE SEQUENCE [LARGE SCALE GENOMIC DNA]</scope>
    <source>
        <strain evidence="15">cv. Maze</strain>
        <tissue evidence="14">Seeds</tissue>
    </source>
</reference>
<dbReference type="CDD" id="cd12153">
    <property type="entry name" value="F1-ATPase_epsilon"/>
    <property type="match status" value="1"/>
</dbReference>
<evidence type="ECO:0000256" key="13">
    <source>
        <dbReference type="ARBA" id="ARBA00070654"/>
    </source>
</evidence>
<protein>
    <recommendedName>
        <fullName evidence="13">ATP synthase subunit epsilon, mitochondrial</fullName>
    </recommendedName>
</protein>
<comment type="subcellular location">
    <subcellularLocation>
        <location evidence="1">Mitochondrion inner membrane</location>
    </subcellularLocation>
</comment>
<keyword evidence="8" id="KW-0496">Mitochondrion</keyword>
<evidence type="ECO:0000256" key="1">
    <source>
        <dbReference type="ARBA" id="ARBA00004273"/>
    </source>
</evidence>
<dbReference type="InterPro" id="IPR006721">
    <property type="entry name" value="ATP_synth_F1_esu_mt"/>
</dbReference>
<keyword evidence="7" id="KW-0406">Ion transport</keyword>
<dbReference type="AlphaFoldDB" id="A0AAV8RF95"/>
<evidence type="ECO:0000256" key="12">
    <source>
        <dbReference type="ARBA" id="ARBA00025364"/>
    </source>
</evidence>
<dbReference type="PANTHER" id="PTHR12448:SF0">
    <property type="entry name" value="ATP SYNTHASE SUBUNIT EPSILON, MITOCHONDRIAL"/>
    <property type="match status" value="1"/>
</dbReference>
<evidence type="ECO:0000256" key="11">
    <source>
        <dbReference type="ARBA" id="ARBA00023310"/>
    </source>
</evidence>
<keyword evidence="15" id="KW-1185">Reference proteome</keyword>
<dbReference type="GO" id="GO:0046933">
    <property type="term" value="F:proton-transporting ATP synthase activity, rotational mechanism"/>
    <property type="evidence" value="ECO:0007669"/>
    <property type="project" value="InterPro"/>
</dbReference>
<keyword evidence="10" id="KW-0139">CF(1)</keyword>
<dbReference type="GO" id="GO:0042776">
    <property type="term" value="P:proton motive force-driven mitochondrial ATP synthesis"/>
    <property type="evidence" value="ECO:0007669"/>
    <property type="project" value="TreeGrafter"/>
</dbReference>
<dbReference type="SUPFAM" id="SSF48690">
    <property type="entry name" value="Epsilon subunit of mitochondrial F1F0-ATP synthase"/>
    <property type="match status" value="1"/>
</dbReference>
<keyword evidence="5" id="KW-0375">Hydrogen ion transport</keyword>
<dbReference type="GO" id="GO:0005743">
    <property type="term" value="C:mitochondrial inner membrane"/>
    <property type="evidence" value="ECO:0007669"/>
    <property type="project" value="UniProtKB-SubCell"/>
</dbReference>
<name>A0AAV8RF95_ENSVE</name>
<evidence type="ECO:0000256" key="2">
    <source>
        <dbReference type="ARBA" id="ARBA00009502"/>
    </source>
</evidence>
<keyword evidence="11" id="KW-0066">ATP synthesis</keyword>
<proteinExistence type="inferred from homology"/>
<evidence type="ECO:0000256" key="8">
    <source>
        <dbReference type="ARBA" id="ARBA00023128"/>
    </source>
</evidence>
<evidence type="ECO:0000256" key="3">
    <source>
        <dbReference type="ARBA" id="ARBA00011648"/>
    </source>
</evidence>
<evidence type="ECO:0000256" key="6">
    <source>
        <dbReference type="ARBA" id="ARBA00022792"/>
    </source>
</evidence>
<comment type="subunit">
    <text evidence="3">F-type ATPases have 2 components, CF(1) - the catalytic core - and CF(0) - the membrane proton channel. CF(1) has five subunits: alpha(3), beta(3), gamma(1), delta(1), epsilon(1). CF(0) has three main subunits: a, b and c.</text>
</comment>
<evidence type="ECO:0000256" key="7">
    <source>
        <dbReference type="ARBA" id="ARBA00023065"/>
    </source>
</evidence>
<evidence type="ECO:0000256" key="5">
    <source>
        <dbReference type="ARBA" id="ARBA00022781"/>
    </source>
</evidence>
<dbReference type="Gene3D" id="1.10.1620.20">
    <property type="entry name" value="ATP synthase, F1 complex, epsilon subunit superfamily, mitochondrial"/>
    <property type="match status" value="1"/>
</dbReference>
<organism evidence="14 15">
    <name type="scientific">Ensete ventricosum</name>
    <name type="common">Abyssinian banana</name>
    <name type="synonym">Musa ensete</name>
    <dbReference type="NCBI Taxonomy" id="4639"/>
    <lineage>
        <taxon>Eukaryota</taxon>
        <taxon>Viridiplantae</taxon>
        <taxon>Streptophyta</taxon>
        <taxon>Embryophyta</taxon>
        <taxon>Tracheophyta</taxon>
        <taxon>Spermatophyta</taxon>
        <taxon>Magnoliopsida</taxon>
        <taxon>Liliopsida</taxon>
        <taxon>Zingiberales</taxon>
        <taxon>Musaceae</taxon>
        <taxon>Ensete</taxon>
    </lineage>
</organism>
<keyword evidence="9" id="KW-0472">Membrane</keyword>
<comment type="caution">
    <text evidence="14">The sequence shown here is derived from an EMBL/GenBank/DDBJ whole genome shotgun (WGS) entry which is preliminary data.</text>
</comment>
<evidence type="ECO:0000256" key="4">
    <source>
        <dbReference type="ARBA" id="ARBA00022448"/>
    </source>
</evidence>
<dbReference type="InterPro" id="IPR036742">
    <property type="entry name" value="ATP_synth_F1_esu_sf_mt"/>
</dbReference>
<sequence length="72" mass="7855">MASATAAAVPFWRAAGMTYITYSNICASIVRSCLKEPYKSETAGREKIHFAVTKWANGKPEKPDIRSDSSAD</sequence>